<name>A0A803PP96_CANSA</name>
<keyword evidence="3" id="KW-1185">Reference proteome</keyword>
<sequence length="122" mass="13781">MKWAVVGVRLIRLRVRSKPELQIQHCVFARPTSMELGFLQLGSDSGGRRRRTSLELLSERRNAIGKDFLRGFKECLEAVSKDSSANVVLIRSLVPNVFCAGADLKHENQAEYEMVKTANKSY</sequence>
<dbReference type="PANTHER" id="PTHR11941">
    <property type="entry name" value="ENOYL-COA HYDRATASE-RELATED"/>
    <property type="match status" value="1"/>
</dbReference>
<dbReference type="Gene3D" id="3.90.226.10">
    <property type="entry name" value="2-enoyl-CoA Hydratase, Chain A, domain 1"/>
    <property type="match status" value="1"/>
</dbReference>
<dbReference type="InterPro" id="IPR029045">
    <property type="entry name" value="ClpP/crotonase-like_dom_sf"/>
</dbReference>
<evidence type="ECO:0000313" key="3">
    <source>
        <dbReference type="Proteomes" id="UP000596661"/>
    </source>
</evidence>
<organism evidence="2 3">
    <name type="scientific">Cannabis sativa</name>
    <name type="common">Hemp</name>
    <name type="synonym">Marijuana</name>
    <dbReference type="NCBI Taxonomy" id="3483"/>
    <lineage>
        <taxon>Eukaryota</taxon>
        <taxon>Viridiplantae</taxon>
        <taxon>Streptophyta</taxon>
        <taxon>Embryophyta</taxon>
        <taxon>Tracheophyta</taxon>
        <taxon>Spermatophyta</taxon>
        <taxon>Magnoliopsida</taxon>
        <taxon>eudicotyledons</taxon>
        <taxon>Gunneridae</taxon>
        <taxon>Pentapetalae</taxon>
        <taxon>rosids</taxon>
        <taxon>fabids</taxon>
        <taxon>Rosales</taxon>
        <taxon>Cannabaceae</taxon>
        <taxon>Cannabis</taxon>
    </lineage>
</organism>
<reference evidence="2" key="2">
    <citation type="submission" date="2021-03" db="UniProtKB">
        <authorList>
            <consortium name="EnsemblPlants"/>
        </authorList>
    </citation>
    <scope>IDENTIFICATION</scope>
</reference>
<dbReference type="PANTHER" id="PTHR11941:SF171">
    <property type="entry name" value="SD19268P"/>
    <property type="match status" value="1"/>
</dbReference>
<evidence type="ECO:0000256" key="1">
    <source>
        <dbReference type="ARBA" id="ARBA00005254"/>
    </source>
</evidence>
<dbReference type="GO" id="GO:0006635">
    <property type="term" value="P:fatty acid beta-oxidation"/>
    <property type="evidence" value="ECO:0007669"/>
    <property type="project" value="TreeGrafter"/>
</dbReference>
<dbReference type="Proteomes" id="UP000596661">
    <property type="component" value="Chromosome 5"/>
</dbReference>
<dbReference type="EMBL" id="UZAU01000550">
    <property type="status" value="NOT_ANNOTATED_CDS"/>
    <property type="molecule type" value="Genomic_DNA"/>
</dbReference>
<dbReference type="GO" id="GO:0005739">
    <property type="term" value="C:mitochondrion"/>
    <property type="evidence" value="ECO:0007669"/>
    <property type="project" value="TreeGrafter"/>
</dbReference>
<dbReference type="InterPro" id="IPR001753">
    <property type="entry name" value="Enoyl-CoA_hydra/iso"/>
</dbReference>
<dbReference type="AlphaFoldDB" id="A0A803PP96"/>
<protein>
    <submittedName>
        <fullName evidence="2">Uncharacterized protein</fullName>
    </submittedName>
</protein>
<dbReference type="Gramene" id="evm.model.05.2097">
    <property type="protein sequence ID" value="cds.evm.model.05.2097"/>
    <property type="gene ID" value="evm.TU.05.2097"/>
</dbReference>
<evidence type="ECO:0000313" key="2">
    <source>
        <dbReference type="EnsemblPlants" id="cds.evm.model.05.2097"/>
    </source>
</evidence>
<dbReference type="EnsemblPlants" id="evm.model.05.2097">
    <property type="protein sequence ID" value="cds.evm.model.05.2097"/>
    <property type="gene ID" value="evm.TU.05.2097"/>
</dbReference>
<reference evidence="2" key="1">
    <citation type="submission" date="2018-11" db="EMBL/GenBank/DDBJ databases">
        <authorList>
            <person name="Grassa J C."/>
        </authorList>
    </citation>
    <scope>NUCLEOTIDE SEQUENCE [LARGE SCALE GENOMIC DNA]</scope>
</reference>
<comment type="similarity">
    <text evidence="1">Belongs to the enoyl-CoA hydratase/isomerase family.</text>
</comment>
<dbReference type="SUPFAM" id="SSF52096">
    <property type="entry name" value="ClpP/crotonase"/>
    <property type="match status" value="1"/>
</dbReference>
<accession>A0A803PP96</accession>
<dbReference type="Pfam" id="PF00378">
    <property type="entry name" value="ECH_1"/>
    <property type="match status" value="1"/>
</dbReference>
<proteinExistence type="inferred from homology"/>